<dbReference type="PANTHER" id="PTHR24320:SF272">
    <property type="entry name" value="NAD(P)-BINDING ROSSMANN-FOLD SUPERFAMILY PROTEIN"/>
    <property type="match status" value="1"/>
</dbReference>
<dbReference type="Pfam" id="PF00106">
    <property type="entry name" value="adh_short"/>
    <property type="match status" value="1"/>
</dbReference>
<dbReference type="InterPro" id="IPR036291">
    <property type="entry name" value="NAD(P)-bd_dom_sf"/>
</dbReference>
<dbReference type="InterPro" id="IPR002347">
    <property type="entry name" value="SDR_fam"/>
</dbReference>
<dbReference type="SUPFAM" id="SSF51735">
    <property type="entry name" value="NAD(P)-binding Rossmann-fold domains"/>
    <property type="match status" value="1"/>
</dbReference>
<evidence type="ECO:0000256" key="2">
    <source>
        <dbReference type="ARBA" id="ARBA00023002"/>
    </source>
</evidence>
<organism evidence="3 4">
    <name type="scientific">Colletotrichum sidae</name>
    <dbReference type="NCBI Taxonomy" id="1347389"/>
    <lineage>
        <taxon>Eukaryota</taxon>
        <taxon>Fungi</taxon>
        <taxon>Dikarya</taxon>
        <taxon>Ascomycota</taxon>
        <taxon>Pezizomycotina</taxon>
        <taxon>Sordariomycetes</taxon>
        <taxon>Hypocreomycetidae</taxon>
        <taxon>Glomerellales</taxon>
        <taxon>Glomerellaceae</taxon>
        <taxon>Colletotrichum</taxon>
        <taxon>Colletotrichum orbiculare species complex</taxon>
    </lineage>
</organism>
<dbReference type="Proteomes" id="UP000295604">
    <property type="component" value="Unassembled WGS sequence"/>
</dbReference>
<comment type="caution">
    <text evidence="3">The sequence shown here is derived from an EMBL/GenBank/DDBJ whole genome shotgun (WGS) entry which is preliminary data.</text>
</comment>
<name>A0A4R8T1D9_9PEZI</name>
<dbReference type="Gene3D" id="3.40.50.720">
    <property type="entry name" value="NAD(P)-binding Rossmann-like Domain"/>
    <property type="match status" value="1"/>
</dbReference>
<gene>
    <name evidence="3" type="ORF">C8034_v010351</name>
</gene>
<accession>A0A4R8T1D9</accession>
<sequence>MSRYAAAHANPSGPGDARPTALQIVDDENLRGKLRGRVAVITGVSSGIGIETVRAIAATGATLYLTARDLTKARNALGTILDAGRMHLVEMDQESFASVRKAAAAILAKTDTINLLINNAGIMSVPDLRLTKDGHELQFGTNHLSHFLFFQLLKPALLAAAAADADFPSRVVNVSSAAHRISSTNASDNYNFQHGGYDPQLAYGQSKTANIHMANEIDRRYAAPSSPGNLRAYSLHPGVILTPLSKFMPAEQVAGMAEHEKLRNHLKSPAQGAATSVLAALGKEWAGRGGVYLDNCAETALQTEEVEFWESGVHAAHAFDRAGEERLWRDSLRIVGLEDDR</sequence>
<dbReference type="EMBL" id="QAPF01000632">
    <property type="protein sequence ID" value="TEA10228.1"/>
    <property type="molecule type" value="Genomic_DNA"/>
</dbReference>
<keyword evidence="4" id="KW-1185">Reference proteome</keyword>
<dbReference type="GO" id="GO:0016491">
    <property type="term" value="F:oxidoreductase activity"/>
    <property type="evidence" value="ECO:0007669"/>
    <property type="project" value="UniProtKB-KW"/>
</dbReference>
<comment type="similarity">
    <text evidence="1">Belongs to the short-chain dehydrogenases/reductases (SDR) family.</text>
</comment>
<evidence type="ECO:0000313" key="4">
    <source>
        <dbReference type="Proteomes" id="UP000295604"/>
    </source>
</evidence>
<proteinExistence type="inferred from homology"/>
<evidence type="ECO:0000313" key="3">
    <source>
        <dbReference type="EMBL" id="TEA10228.1"/>
    </source>
</evidence>
<dbReference type="PANTHER" id="PTHR24320">
    <property type="entry name" value="RETINOL DEHYDROGENASE"/>
    <property type="match status" value="1"/>
</dbReference>
<dbReference type="PRINTS" id="PR00081">
    <property type="entry name" value="GDHRDH"/>
</dbReference>
<dbReference type="AlphaFoldDB" id="A0A4R8T1D9"/>
<protein>
    <submittedName>
        <fullName evidence="3">Short-chain dehydrogenase TIC 32</fullName>
    </submittedName>
</protein>
<reference evidence="3 4" key="1">
    <citation type="submission" date="2018-11" db="EMBL/GenBank/DDBJ databases">
        <title>Genome sequence and assembly of Colletotrichum sidae.</title>
        <authorList>
            <person name="Gan P."/>
            <person name="Shirasu K."/>
        </authorList>
    </citation>
    <scope>NUCLEOTIDE SEQUENCE [LARGE SCALE GENOMIC DNA]</scope>
    <source>
        <strain evidence="3 4">CBS 518.97</strain>
    </source>
</reference>
<evidence type="ECO:0000256" key="1">
    <source>
        <dbReference type="ARBA" id="ARBA00006484"/>
    </source>
</evidence>
<keyword evidence="2" id="KW-0560">Oxidoreductase</keyword>